<name>A0A6J4JCD1_9PROT</name>
<protein>
    <recommendedName>
        <fullName evidence="4">OmpA-like domain-containing protein</fullName>
    </recommendedName>
</protein>
<dbReference type="AlphaFoldDB" id="A0A6J4JCD1"/>
<feature type="chain" id="PRO_5026931104" description="OmpA-like domain-containing protein" evidence="2">
    <location>
        <begin position="20"/>
        <end position="173"/>
    </location>
</feature>
<keyword evidence="2" id="KW-0732">Signal</keyword>
<feature type="region of interest" description="Disordered" evidence="1">
    <location>
        <begin position="22"/>
        <end position="43"/>
    </location>
</feature>
<evidence type="ECO:0000313" key="3">
    <source>
        <dbReference type="EMBL" id="CAA9273695.1"/>
    </source>
</evidence>
<evidence type="ECO:0000256" key="2">
    <source>
        <dbReference type="SAM" id="SignalP"/>
    </source>
</evidence>
<evidence type="ECO:0008006" key="4">
    <source>
        <dbReference type="Google" id="ProtNLM"/>
    </source>
</evidence>
<evidence type="ECO:0000256" key="1">
    <source>
        <dbReference type="SAM" id="MobiDB-lite"/>
    </source>
</evidence>
<organism evidence="3">
    <name type="scientific">uncultured Craurococcus sp</name>
    <dbReference type="NCBI Taxonomy" id="1135998"/>
    <lineage>
        <taxon>Bacteria</taxon>
        <taxon>Pseudomonadati</taxon>
        <taxon>Pseudomonadota</taxon>
        <taxon>Alphaproteobacteria</taxon>
        <taxon>Acetobacterales</taxon>
        <taxon>Acetobacteraceae</taxon>
        <taxon>Craurococcus</taxon>
        <taxon>environmental samples</taxon>
    </lineage>
</organism>
<dbReference type="SUPFAM" id="SSF103088">
    <property type="entry name" value="OmpA-like"/>
    <property type="match status" value="1"/>
</dbReference>
<dbReference type="EMBL" id="CADCTD010000150">
    <property type="protein sequence ID" value="CAA9273695.1"/>
    <property type="molecule type" value="Genomic_DNA"/>
</dbReference>
<feature type="compositionally biased region" description="Pro residues" evidence="1">
    <location>
        <begin position="29"/>
        <end position="39"/>
    </location>
</feature>
<dbReference type="Gene3D" id="3.30.1330.60">
    <property type="entry name" value="OmpA-like domain"/>
    <property type="match status" value="1"/>
</dbReference>
<sequence>MTRFALVLWLLASLHPAAAQPAGAEETIPAPPAAAPPRPVDLARPQAPTATAAAPALRALPAGLEALPDGGARLRFVAGREALPQGAEGSLAEFGRRIAAGPSGRVTVTAQASGPAADISAARRVSLARALAVKQALAAGGVAPTQIDLRPMGRTGEALDAVDIQPPEPPPAR</sequence>
<accession>A0A6J4JCD1</accession>
<gene>
    <name evidence="3" type="ORF">AVDCRST_MAG27-3673</name>
</gene>
<dbReference type="InterPro" id="IPR036737">
    <property type="entry name" value="OmpA-like_sf"/>
</dbReference>
<proteinExistence type="predicted"/>
<feature type="signal peptide" evidence="2">
    <location>
        <begin position="1"/>
        <end position="19"/>
    </location>
</feature>
<reference evidence="3" key="1">
    <citation type="submission" date="2020-02" db="EMBL/GenBank/DDBJ databases">
        <authorList>
            <person name="Meier V. D."/>
        </authorList>
    </citation>
    <scope>NUCLEOTIDE SEQUENCE</scope>
    <source>
        <strain evidence="3">AVDCRST_MAG27</strain>
    </source>
</reference>